<organism evidence="1 2">
    <name type="scientific">Clostridium bovifaecis</name>
    <dbReference type="NCBI Taxonomy" id="2184719"/>
    <lineage>
        <taxon>Bacteria</taxon>
        <taxon>Bacillati</taxon>
        <taxon>Bacillota</taxon>
        <taxon>Clostridia</taxon>
        <taxon>Eubacteriales</taxon>
        <taxon>Clostridiaceae</taxon>
        <taxon>Clostridium</taxon>
    </lineage>
</organism>
<sequence>MKVYTRLFLDEIIERVDFLITLYKNDCNGICVDDCKISDFNIEILIKKAI</sequence>
<name>A0A6I6EZC6_9CLOT</name>
<keyword evidence="2" id="KW-1185">Reference proteome</keyword>
<dbReference type="AlphaFoldDB" id="A0A6I6EZC6"/>
<dbReference type="Proteomes" id="UP000422764">
    <property type="component" value="Chromosome"/>
</dbReference>
<proteinExistence type="predicted"/>
<protein>
    <submittedName>
        <fullName evidence="1">Uncharacterized protein</fullName>
    </submittedName>
</protein>
<accession>A0A6I6EZC6</accession>
<dbReference type="EMBL" id="CP046522">
    <property type="protein sequence ID" value="QGU95651.1"/>
    <property type="molecule type" value="Genomic_DNA"/>
</dbReference>
<evidence type="ECO:0000313" key="1">
    <source>
        <dbReference type="EMBL" id="QGU95651.1"/>
    </source>
</evidence>
<reference evidence="1 2" key="1">
    <citation type="submission" date="2019-12" db="EMBL/GenBank/DDBJ databases">
        <title>Genome sequenceing of Clostridium bovifaecis.</title>
        <authorList>
            <person name="Yao Y."/>
        </authorList>
    </citation>
    <scope>NUCLEOTIDE SEQUENCE [LARGE SCALE GENOMIC DNA]</scope>
    <source>
        <strain evidence="1 2">BXX</strain>
    </source>
</reference>
<gene>
    <name evidence="1" type="ORF">GOM49_11630</name>
</gene>
<evidence type="ECO:0000313" key="2">
    <source>
        <dbReference type="Proteomes" id="UP000422764"/>
    </source>
</evidence>